<accession>A0A7Y5ZYL6</accession>
<evidence type="ECO:0000256" key="1">
    <source>
        <dbReference type="ARBA" id="ARBA00006845"/>
    </source>
</evidence>
<keyword evidence="4" id="KW-1185">Reference proteome</keyword>
<dbReference type="AlphaFoldDB" id="A0A7Y5ZYL6"/>
<protein>
    <submittedName>
        <fullName evidence="3">Barnase inhibitor</fullName>
    </submittedName>
</protein>
<proteinExistence type="inferred from homology"/>
<dbReference type="SUPFAM" id="SSF52038">
    <property type="entry name" value="Barstar-related"/>
    <property type="match status" value="1"/>
</dbReference>
<dbReference type="InterPro" id="IPR000468">
    <property type="entry name" value="Barstar"/>
</dbReference>
<sequence length="139" mass="15530">MTENADERPALVIDGSRFDDFAGFAREFTRLLDNYSWGGSLDAFNDILRGGFGTPEGDWTLRWINADRSRTALGYEATALRLEGVLATCHMTSREHVRERLVMANRREGPTLFDEIVEIIRVHGLGGAEADDGVSLDLR</sequence>
<name>A0A7Y5ZYL6_9CELL</name>
<organism evidence="3 4">
    <name type="scientific">Cellulomonas humilata</name>
    <dbReference type="NCBI Taxonomy" id="144055"/>
    <lineage>
        <taxon>Bacteria</taxon>
        <taxon>Bacillati</taxon>
        <taxon>Actinomycetota</taxon>
        <taxon>Actinomycetes</taxon>
        <taxon>Micrococcales</taxon>
        <taxon>Cellulomonadaceae</taxon>
        <taxon>Cellulomonas</taxon>
    </lineage>
</organism>
<dbReference type="Proteomes" id="UP000565724">
    <property type="component" value="Unassembled WGS sequence"/>
</dbReference>
<dbReference type="InterPro" id="IPR035905">
    <property type="entry name" value="Barstar-like_sf"/>
</dbReference>
<dbReference type="EMBL" id="JABMCI010000052">
    <property type="protein sequence ID" value="NUU16528.1"/>
    <property type="molecule type" value="Genomic_DNA"/>
</dbReference>
<evidence type="ECO:0000259" key="2">
    <source>
        <dbReference type="Pfam" id="PF01337"/>
    </source>
</evidence>
<dbReference type="Gene3D" id="3.30.370.10">
    <property type="entry name" value="Barstar-like"/>
    <property type="match status" value="1"/>
</dbReference>
<evidence type="ECO:0000313" key="3">
    <source>
        <dbReference type="EMBL" id="NUU16528.1"/>
    </source>
</evidence>
<gene>
    <name evidence="3" type="ORF">HP550_04620</name>
</gene>
<dbReference type="RefSeq" id="WP_175346413.1">
    <property type="nucleotide sequence ID" value="NZ_JABMCI010000052.1"/>
</dbReference>
<dbReference type="Pfam" id="PF01337">
    <property type="entry name" value="Barstar"/>
    <property type="match status" value="1"/>
</dbReference>
<evidence type="ECO:0000313" key="4">
    <source>
        <dbReference type="Proteomes" id="UP000565724"/>
    </source>
</evidence>
<comment type="caution">
    <text evidence="3">The sequence shown here is derived from an EMBL/GenBank/DDBJ whole genome shotgun (WGS) entry which is preliminary data.</text>
</comment>
<reference evidence="3 4" key="1">
    <citation type="submission" date="2020-05" db="EMBL/GenBank/DDBJ databases">
        <title>Genome Sequencing of Type Strains.</title>
        <authorList>
            <person name="Lemaire J.F."/>
            <person name="Inderbitzin P."/>
            <person name="Gregorio O.A."/>
            <person name="Collins S.B."/>
            <person name="Wespe N."/>
            <person name="Knight-Connoni V."/>
        </authorList>
    </citation>
    <scope>NUCLEOTIDE SEQUENCE [LARGE SCALE GENOMIC DNA]</scope>
    <source>
        <strain evidence="3 4">ATCC 25174</strain>
    </source>
</reference>
<comment type="similarity">
    <text evidence="1">Belongs to the barstar family.</text>
</comment>
<feature type="domain" description="Barstar (barnase inhibitor)" evidence="2">
    <location>
        <begin position="10"/>
        <end position="79"/>
    </location>
</feature>